<dbReference type="PANTHER" id="PTHR36985:SF1">
    <property type="entry name" value="TRANSLOCATION AND ASSEMBLY MODULE SUBUNIT TAMB"/>
    <property type="match status" value="1"/>
</dbReference>
<evidence type="ECO:0000256" key="3">
    <source>
        <dbReference type="ARBA" id="ARBA00022989"/>
    </source>
</evidence>
<evidence type="ECO:0000259" key="7">
    <source>
        <dbReference type="Pfam" id="PF04357"/>
    </source>
</evidence>
<dbReference type="PANTHER" id="PTHR36985">
    <property type="entry name" value="TRANSLOCATION AND ASSEMBLY MODULE SUBUNIT TAMB"/>
    <property type="match status" value="1"/>
</dbReference>
<feature type="region of interest" description="Disordered" evidence="5">
    <location>
        <begin position="1"/>
        <end position="22"/>
    </location>
</feature>
<feature type="compositionally biased region" description="Low complexity" evidence="5">
    <location>
        <begin position="1"/>
        <end position="13"/>
    </location>
</feature>
<name>A0A376BL39_9NEIS</name>
<keyword evidence="3 6" id="KW-1133">Transmembrane helix</keyword>
<dbReference type="RefSeq" id="WP_084693506.1">
    <property type="nucleotide sequence ID" value="NZ_CP091519.2"/>
</dbReference>
<evidence type="ECO:0000256" key="4">
    <source>
        <dbReference type="ARBA" id="ARBA00023136"/>
    </source>
</evidence>
<proteinExistence type="predicted"/>
<feature type="transmembrane region" description="Helical" evidence="6">
    <location>
        <begin position="31"/>
        <end position="54"/>
    </location>
</feature>
<sequence length="1312" mass="142041">MTDQATTLPDNTPNTPPQPPRRTRHWLRRMVSFLVLLLTVVVGAVVAAAIWLFGSEDGLRYAIRLPEKLPIGVNVQAKSVNGTIWHGFSANEISVDMESAHIQASHLHFKWQPQDLLKEHLHINQLHIGDVHIDNKPTPPKPKAEPPKLPESISLPLTASLDSLQVGKITQGKQKTVLLHRVQAAYRYDHKHHILNIQSLKTDWSDSQGSLQLNTVLPYAVLGKLTSQGELDGIAVDNLLQLSGSLKDIALKTNIKGLGISLDGDTSFHPFAPNIRDYIGHIQLKGEGINPRAFLQSLPQAKLTFQANVLPELGDVIGLTGKINLQNHQPLTADKNGIPVRQLSGDFRVNESGAVEIARLQANLMERGEVNVSGGIYAQKKTLNLQAAIKNLTSADIVNTHFHGTFNGKLMATGSFVRPKVAFDVNTGRADVQGALSLISDEQNGQRTLLLENGTIRPQNGGVANVAARFELFKNQNVMANVNSQSLDLSKLYPDLPSSNINGDIKLQGEVARNAYHAELHFRPSHFSGANLSGNGYVSYENNHLSKANLSVKLGNNIVQTQGSFGRKNDVLKVNVNAPSLAQLGFGIKGLANISGSLKNTEDSWTKIEADLAGQAREFTIPNVVVIKTLDFKAKGSPEFTAPLVLAVDGKGIVSGGTAIDNVQLALNGSVRDHVLQGAGSLKLDGKPFVLKLAAKGGLSEQNQWIGTVNTLDLAGALDLRLQNTLNLEAGAERVVLSAARWQALGGSLNLQQFVWDKKNGLTTKGRAENVHLVQLHNFYTPPIEHDLVVASEWDLSYSNAPRGYLNLRQLGGDMILPTARKPKLELNNFVLQTRLAEKGILNQFSGDTRYGKASGDFNILRGFGDGDLLAAPVGGTLRLDVAELNNLKNILPTGQTVRGRIAAAAAVSGVLSAPKLVGTINGENLYYRNQSAGIVLKDGSLKSRLQDRVWTVDSLQFRRGGTATLTGTADYSGSLPIVNAEVVFDKYQALNQATRDLTISGKTQLFYNEQGFTLNGKLITDEGKFGFQESSAPTLDDDVVVLGETQPEKSASTPFNMNLVFDLNDKFQFSGEGLRVLLGGQLTLTTRPQQDVTGVGSIHVVRGRYKAYGQDLVISKGLISFVGPLSQPNLNIRAERRGSPVGAGVEVLGNLNSPRITLVANEPMSEKDKLSWLILNRPSSGSSTDNAALATAASAFLAGSLNDKVGLVDDFGLSSSQTRNAQTGEMNPAQQVITFGKQLNRDLYFGYEAGLQTASQSAKLVYQLSKSFQAIARLGTESSGVEVKYIKRFDGDDFDWFGRDKSFHKPKNQAE</sequence>
<keyword evidence="4 6" id="KW-0472">Membrane</keyword>
<evidence type="ECO:0000256" key="6">
    <source>
        <dbReference type="SAM" id="Phobius"/>
    </source>
</evidence>
<dbReference type="Proteomes" id="UP000254209">
    <property type="component" value="Unassembled WGS sequence"/>
</dbReference>
<keyword evidence="2 6" id="KW-0812">Transmembrane</keyword>
<keyword evidence="9" id="KW-1185">Reference proteome</keyword>
<reference evidence="8 9" key="1">
    <citation type="submission" date="2018-06" db="EMBL/GenBank/DDBJ databases">
        <authorList>
            <consortium name="Pathogen Informatics"/>
            <person name="Doyle S."/>
        </authorList>
    </citation>
    <scope>NUCLEOTIDE SEQUENCE [LARGE SCALE GENOMIC DNA]</scope>
    <source>
        <strain evidence="8 9">NCTC10283</strain>
    </source>
</reference>
<dbReference type="OrthoDB" id="5288149at2"/>
<organism evidence="8 9">
    <name type="scientific">Alysiella crassa</name>
    <dbReference type="NCBI Taxonomy" id="153491"/>
    <lineage>
        <taxon>Bacteria</taxon>
        <taxon>Pseudomonadati</taxon>
        <taxon>Pseudomonadota</taxon>
        <taxon>Betaproteobacteria</taxon>
        <taxon>Neisseriales</taxon>
        <taxon>Neisseriaceae</taxon>
        <taxon>Alysiella</taxon>
    </lineage>
</organism>
<feature type="domain" description="Translocation and assembly module TamB C-terminal" evidence="7">
    <location>
        <begin position="960"/>
        <end position="1290"/>
    </location>
</feature>
<dbReference type="GO" id="GO:0009306">
    <property type="term" value="P:protein secretion"/>
    <property type="evidence" value="ECO:0007669"/>
    <property type="project" value="InterPro"/>
</dbReference>
<dbReference type="Pfam" id="PF04357">
    <property type="entry name" value="TamB"/>
    <property type="match status" value="1"/>
</dbReference>
<evidence type="ECO:0000313" key="9">
    <source>
        <dbReference type="Proteomes" id="UP000254209"/>
    </source>
</evidence>
<gene>
    <name evidence="8" type="ORF">NCTC10283_00511</name>
</gene>
<evidence type="ECO:0000256" key="5">
    <source>
        <dbReference type="SAM" id="MobiDB-lite"/>
    </source>
</evidence>
<dbReference type="EMBL" id="UFSO01000002">
    <property type="protein sequence ID" value="SSY70421.1"/>
    <property type="molecule type" value="Genomic_DNA"/>
</dbReference>
<dbReference type="STRING" id="1120980.GCA_000745955_00834"/>
<protein>
    <submittedName>
        <fullName evidence="8">Family of uncharacterized function (DUF490)</fullName>
    </submittedName>
</protein>
<comment type="subcellular location">
    <subcellularLocation>
        <location evidence="1">Membrane</location>
        <topology evidence="1">Single-pass membrane protein</topology>
    </subcellularLocation>
</comment>
<evidence type="ECO:0000313" key="8">
    <source>
        <dbReference type="EMBL" id="SSY70421.1"/>
    </source>
</evidence>
<dbReference type="GO" id="GO:0005886">
    <property type="term" value="C:plasma membrane"/>
    <property type="evidence" value="ECO:0007669"/>
    <property type="project" value="InterPro"/>
</dbReference>
<evidence type="ECO:0000256" key="1">
    <source>
        <dbReference type="ARBA" id="ARBA00004167"/>
    </source>
</evidence>
<evidence type="ECO:0000256" key="2">
    <source>
        <dbReference type="ARBA" id="ARBA00022692"/>
    </source>
</evidence>
<dbReference type="InterPro" id="IPR007452">
    <property type="entry name" value="TamB_C"/>
</dbReference>
<accession>A0A376BL39</accession>